<evidence type="ECO:0000313" key="4">
    <source>
        <dbReference type="Proteomes" id="UP001066276"/>
    </source>
</evidence>
<feature type="region of interest" description="Disordered" evidence="2">
    <location>
        <begin position="85"/>
        <end position="106"/>
    </location>
</feature>
<comment type="caution">
    <text evidence="3">The sequence shown here is derived from an EMBL/GenBank/DDBJ whole genome shotgun (WGS) entry which is preliminary data.</text>
</comment>
<keyword evidence="4" id="KW-1185">Reference proteome</keyword>
<evidence type="ECO:0000313" key="3">
    <source>
        <dbReference type="EMBL" id="KAJ1145616.1"/>
    </source>
</evidence>
<dbReference type="AlphaFoldDB" id="A0AAV7R2S2"/>
<evidence type="ECO:0000256" key="2">
    <source>
        <dbReference type="SAM" id="MobiDB-lite"/>
    </source>
</evidence>
<accession>A0AAV7R2S2</accession>
<sequence length="143" mass="15232">MAAWQGNTMEHYITPTPLPQRQISDKVKVAEGAIVELQTEVGALRKQMAQATSKVGVMEARLEDAAGRPGQTDLVAGRVTGVDGLDWRNQGVSQTEDSMGQGGSKDSRIEIQQDGTMVVVVPELAAGLTVVPDLEVEMISVDS</sequence>
<feature type="coiled-coil region" evidence="1">
    <location>
        <begin position="27"/>
        <end position="54"/>
    </location>
</feature>
<reference evidence="3" key="1">
    <citation type="journal article" date="2022" name="bioRxiv">
        <title>Sequencing and chromosome-scale assembly of the giantPleurodeles waltlgenome.</title>
        <authorList>
            <person name="Brown T."/>
            <person name="Elewa A."/>
            <person name="Iarovenko S."/>
            <person name="Subramanian E."/>
            <person name="Araus A.J."/>
            <person name="Petzold A."/>
            <person name="Susuki M."/>
            <person name="Suzuki K.-i.T."/>
            <person name="Hayashi T."/>
            <person name="Toyoda A."/>
            <person name="Oliveira C."/>
            <person name="Osipova E."/>
            <person name="Leigh N.D."/>
            <person name="Simon A."/>
            <person name="Yun M.H."/>
        </authorList>
    </citation>
    <scope>NUCLEOTIDE SEQUENCE</scope>
    <source>
        <strain evidence="3">20211129_DDA</strain>
        <tissue evidence="3">Liver</tissue>
    </source>
</reference>
<dbReference type="Proteomes" id="UP001066276">
    <property type="component" value="Chromosome 6"/>
</dbReference>
<protein>
    <submittedName>
        <fullName evidence="3">Uncharacterized protein</fullName>
    </submittedName>
</protein>
<name>A0AAV7R2S2_PLEWA</name>
<dbReference type="EMBL" id="JANPWB010000010">
    <property type="protein sequence ID" value="KAJ1145616.1"/>
    <property type="molecule type" value="Genomic_DNA"/>
</dbReference>
<keyword evidence="1" id="KW-0175">Coiled coil</keyword>
<gene>
    <name evidence="3" type="ORF">NDU88_011902</name>
</gene>
<evidence type="ECO:0000256" key="1">
    <source>
        <dbReference type="SAM" id="Coils"/>
    </source>
</evidence>
<proteinExistence type="predicted"/>
<organism evidence="3 4">
    <name type="scientific">Pleurodeles waltl</name>
    <name type="common">Iberian ribbed newt</name>
    <dbReference type="NCBI Taxonomy" id="8319"/>
    <lineage>
        <taxon>Eukaryota</taxon>
        <taxon>Metazoa</taxon>
        <taxon>Chordata</taxon>
        <taxon>Craniata</taxon>
        <taxon>Vertebrata</taxon>
        <taxon>Euteleostomi</taxon>
        <taxon>Amphibia</taxon>
        <taxon>Batrachia</taxon>
        <taxon>Caudata</taxon>
        <taxon>Salamandroidea</taxon>
        <taxon>Salamandridae</taxon>
        <taxon>Pleurodelinae</taxon>
        <taxon>Pleurodeles</taxon>
    </lineage>
</organism>